<keyword evidence="2" id="KW-0520">NAD</keyword>
<dbReference type="Proteomes" id="UP000244571">
    <property type="component" value="Chromosome"/>
</dbReference>
<evidence type="ECO:0000256" key="3">
    <source>
        <dbReference type="RuleBase" id="RU003719"/>
    </source>
</evidence>
<dbReference type="InterPro" id="IPR036291">
    <property type="entry name" value="NAD(P)-bd_dom_sf"/>
</dbReference>
<name>A0A2R4XNM3_9BURK</name>
<evidence type="ECO:0000259" key="4">
    <source>
        <dbReference type="Pfam" id="PF00389"/>
    </source>
</evidence>
<dbReference type="Gene3D" id="3.40.50.720">
    <property type="entry name" value="NAD(P)-binding Rossmann-like Domain"/>
    <property type="match status" value="2"/>
</dbReference>
<feature type="domain" description="D-isomer specific 2-hydroxyacid dehydrogenase catalytic" evidence="4">
    <location>
        <begin position="68"/>
        <end position="329"/>
    </location>
</feature>
<organism evidence="6 7">
    <name type="scientific">Orrella marina</name>
    <dbReference type="NCBI Taxonomy" id="2163011"/>
    <lineage>
        <taxon>Bacteria</taxon>
        <taxon>Pseudomonadati</taxon>
        <taxon>Pseudomonadota</taxon>
        <taxon>Betaproteobacteria</taxon>
        <taxon>Burkholderiales</taxon>
        <taxon>Alcaligenaceae</taxon>
        <taxon>Orrella</taxon>
    </lineage>
</organism>
<evidence type="ECO:0000256" key="2">
    <source>
        <dbReference type="ARBA" id="ARBA00023027"/>
    </source>
</evidence>
<accession>A0A2R4XNM3</accession>
<dbReference type="KEGG" id="boz:DBV39_18400"/>
<dbReference type="PANTHER" id="PTHR43333:SF1">
    <property type="entry name" value="D-ISOMER SPECIFIC 2-HYDROXYACID DEHYDROGENASE NAD-BINDING DOMAIN-CONTAINING PROTEIN"/>
    <property type="match status" value="1"/>
</dbReference>
<gene>
    <name evidence="6" type="ORF">DBV39_18400</name>
</gene>
<dbReference type="SUPFAM" id="SSF52283">
    <property type="entry name" value="Formate/glycerate dehydrogenase catalytic domain-like"/>
    <property type="match status" value="1"/>
</dbReference>
<keyword evidence="7" id="KW-1185">Reference proteome</keyword>
<evidence type="ECO:0000256" key="1">
    <source>
        <dbReference type="ARBA" id="ARBA00023002"/>
    </source>
</evidence>
<dbReference type="SUPFAM" id="SSF51735">
    <property type="entry name" value="NAD(P)-binding Rossmann-fold domains"/>
    <property type="match status" value="1"/>
</dbReference>
<dbReference type="PANTHER" id="PTHR43333">
    <property type="entry name" value="2-HACID_DH_C DOMAIN-CONTAINING PROTEIN"/>
    <property type="match status" value="1"/>
</dbReference>
<evidence type="ECO:0000313" key="7">
    <source>
        <dbReference type="Proteomes" id="UP000244571"/>
    </source>
</evidence>
<dbReference type="OrthoDB" id="9805416at2"/>
<dbReference type="RefSeq" id="WP_108622841.1">
    <property type="nucleotide sequence ID" value="NZ_CP028901.1"/>
</dbReference>
<feature type="domain" description="D-isomer specific 2-hydroxyacid dehydrogenase NAD-binding" evidence="5">
    <location>
        <begin position="122"/>
        <end position="299"/>
    </location>
</feature>
<sequence length="332" mass="36320">MSQNPLQILVADPVWKVREADITQIMGERSFVRVSVDDVLSDRANPEVAFISRDVTGASTKYDIKPDTQRYYDALLKSDALKWVHVHSAGADRFVYIDLMKRGVSLTTSPGANASGVAQTTLAAILALARNLPALMQAQKEHRWQTLLALGVPPDLEGQTAVIVGWGPIGQTIGKVLHALDVRIVVVRNTASPIDIADKVVSWDGFHDVLPEADWMVLACPLTKQTTNLMSREAFERIKRGAMIANVSRGAVVDEPAMIEKLQSGHLAGAYLDVFAAEPLPADSVLWDMPNVIATAHTASFSHGMYARMEQMFLDNLKRYVQAEPLVNVASP</sequence>
<keyword evidence="1 3" id="KW-0560">Oxidoreductase</keyword>
<evidence type="ECO:0000313" key="6">
    <source>
        <dbReference type="EMBL" id="AWB35385.1"/>
    </source>
</evidence>
<reference evidence="6 7" key="1">
    <citation type="submission" date="2018-04" db="EMBL/GenBank/DDBJ databases">
        <title>Bordetella sp. HZ20 isolated from seawater.</title>
        <authorList>
            <person name="Sun C."/>
        </authorList>
    </citation>
    <scope>NUCLEOTIDE SEQUENCE [LARGE SCALE GENOMIC DNA]</scope>
    <source>
        <strain evidence="6 7">HZ20</strain>
    </source>
</reference>
<dbReference type="GO" id="GO:0016616">
    <property type="term" value="F:oxidoreductase activity, acting on the CH-OH group of donors, NAD or NADP as acceptor"/>
    <property type="evidence" value="ECO:0007669"/>
    <property type="project" value="InterPro"/>
</dbReference>
<dbReference type="InterPro" id="IPR006139">
    <property type="entry name" value="D-isomer_2_OHA_DH_cat_dom"/>
</dbReference>
<comment type="similarity">
    <text evidence="3">Belongs to the D-isomer specific 2-hydroxyacid dehydrogenase family.</text>
</comment>
<dbReference type="Pfam" id="PF02826">
    <property type="entry name" value="2-Hacid_dh_C"/>
    <property type="match status" value="1"/>
</dbReference>
<dbReference type="AlphaFoldDB" id="A0A2R4XNM3"/>
<protein>
    <submittedName>
        <fullName evidence="6">Hydroxyacid dehydrogenase</fullName>
    </submittedName>
</protein>
<dbReference type="GO" id="GO:0051287">
    <property type="term" value="F:NAD binding"/>
    <property type="evidence" value="ECO:0007669"/>
    <property type="project" value="InterPro"/>
</dbReference>
<dbReference type="Pfam" id="PF00389">
    <property type="entry name" value="2-Hacid_dh"/>
    <property type="match status" value="1"/>
</dbReference>
<evidence type="ECO:0000259" key="5">
    <source>
        <dbReference type="Pfam" id="PF02826"/>
    </source>
</evidence>
<dbReference type="EMBL" id="CP028901">
    <property type="protein sequence ID" value="AWB35385.1"/>
    <property type="molecule type" value="Genomic_DNA"/>
</dbReference>
<dbReference type="InterPro" id="IPR006140">
    <property type="entry name" value="D-isomer_DH_NAD-bd"/>
</dbReference>
<proteinExistence type="inferred from homology"/>
<dbReference type="CDD" id="cd05300">
    <property type="entry name" value="2-Hacid_dh_1"/>
    <property type="match status" value="1"/>
</dbReference>